<organism evidence="2 3">
    <name type="scientific">Cupriavidus basilensis</name>
    <dbReference type="NCBI Taxonomy" id="68895"/>
    <lineage>
        <taxon>Bacteria</taxon>
        <taxon>Pseudomonadati</taxon>
        <taxon>Pseudomonadota</taxon>
        <taxon>Betaproteobacteria</taxon>
        <taxon>Burkholderiales</taxon>
        <taxon>Burkholderiaceae</taxon>
        <taxon>Cupriavidus</taxon>
    </lineage>
</organism>
<dbReference type="SUPFAM" id="SSF54637">
    <property type="entry name" value="Thioesterase/thiol ester dehydrase-isomerase"/>
    <property type="match status" value="2"/>
</dbReference>
<dbReference type="Gene3D" id="3.10.129.10">
    <property type="entry name" value="Hotdog Thioesterase"/>
    <property type="match status" value="2"/>
</dbReference>
<feature type="domain" description="FAS1-like dehydratase" evidence="1">
    <location>
        <begin position="75"/>
        <end position="139"/>
    </location>
</feature>
<protein>
    <recommendedName>
        <fullName evidence="1">FAS1-like dehydratase domain-containing protein</fullName>
    </recommendedName>
</protein>
<evidence type="ECO:0000313" key="2">
    <source>
        <dbReference type="EMBL" id="AJG24890.1"/>
    </source>
</evidence>
<dbReference type="EMBL" id="CP010537">
    <property type="protein sequence ID" value="AJG24890.1"/>
    <property type="molecule type" value="Genomic_DNA"/>
</dbReference>
<dbReference type="PANTHER" id="PTHR28152">
    <property type="entry name" value="HYDROXYACYL-THIOESTER DEHYDRATASE TYPE 2, MITOCHONDRIAL"/>
    <property type="match status" value="1"/>
</dbReference>
<dbReference type="STRING" id="68895.RR42_s3314"/>
<dbReference type="AlphaFoldDB" id="A0A0C4YQZ2"/>
<dbReference type="RefSeq" id="WP_043357247.1">
    <property type="nucleotide sequence ID" value="NZ_CP010537.1"/>
</dbReference>
<dbReference type="Pfam" id="PF13452">
    <property type="entry name" value="FAS1_DH_region"/>
    <property type="match status" value="1"/>
</dbReference>
<gene>
    <name evidence="2" type="ORF">RR42_s3314</name>
</gene>
<sequence length="284" mass="31581">MTQLETLRTWIGRSESRTETLAPEPVIGLAATLDLDGDALARGPLPPLWHWLYFLPRAPQRELGQDGHPALGGFMPPVPLPRRMWAGGELDFHKPLRVGDTVTRTSTIRNVEHKSGRSGELWFVTVEHVLTVKGEVVLTERHDLVYRAMPEPGQPLPARARLAHQAQWQRQLRADPVMLFRFSALTFNGHRIHYDHDYVRDVEGYPGLVVHGPLQAMLTLDLLAREMPGATVRRFGFRGLAPIFDHDTVTVGGAADASTPGKIILWTGDDAGGQAMDAWAVVEH</sequence>
<reference evidence="2 3" key="1">
    <citation type="journal article" date="2015" name="Genome Announc.">
        <title>Complete Genome Sequence of Cupriavidus basilensis 4G11, Isolated from the Oak Ridge Field Research Center Site.</title>
        <authorList>
            <person name="Ray J."/>
            <person name="Waters R.J."/>
            <person name="Skerker J.M."/>
            <person name="Kuehl J.V."/>
            <person name="Price M.N."/>
            <person name="Huang J."/>
            <person name="Chakraborty R."/>
            <person name="Arkin A.P."/>
            <person name="Deutschbauer A."/>
        </authorList>
    </citation>
    <scope>NUCLEOTIDE SEQUENCE [LARGE SCALE GENOMIC DNA]</scope>
    <source>
        <strain evidence="2">4G11</strain>
    </source>
</reference>
<dbReference type="OrthoDB" id="7183822at2"/>
<dbReference type="PANTHER" id="PTHR28152:SF1">
    <property type="entry name" value="HYDROXYACYL-THIOESTER DEHYDRATASE TYPE 2, MITOCHONDRIAL"/>
    <property type="match status" value="1"/>
</dbReference>
<dbReference type="InterPro" id="IPR039569">
    <property type="entry name" value="FAS1-like_DH_region"/>
</dbReference>
<dbReference type="Proteomes" id="UP000031843">
    <property type="component" value="Chromosome secondary"/>
</dbReference>
<dbReference type="KEGG" id="cbw:RR42_s3314"/>
<proteinExistence type="predicted"/>
<keyword evidence="3" id="KW-1185">Reference proteome</keyword>
<name>A0A0C4YQZ2_9BURK</name>
<dbReference type="InterPro" id="IPR052741">
    <property type="entry name" value="Mitochondrial_HTD2"/>
</dbReference>
<dbReference type="InterPro" id="IPR029069">
    <property type="entry name" value="HotDog_dom_sf"/>
</dbReference>
<evidence type="ECO:0000313" key="3">
    <source>
        <dbReference type="Proteomes" id="UP000031843"/>
    </source>
</evidence>
<dbReference type="GO" id="GO:0019171">
    <property type="term" value="F:(3R)-hydroxyacyl-[acyl-carrier-protein] dehydratase activity"/>
    <property type="evidence" value="ECO:0007669"/>
    <property type="project" value="TreeGrafter"/>
</dbReference>
<accession>A0A0C4YQZ2</accession>
<evidence type="ECO:0000259" key="1">
    <source>
        <dbReference type="Pfam" id="PF13452"/>
    </source>
</evidence>